<dbReference type="RefSeq" id="WP_140593642.1">
    <property type="nucleotide sequence ID" value="NZ_VFWZ01000003.1"/>
</dbReference>
<feature type="domain" description="eCIS core" evidence="2">
    <location>
        <begin position="81"/>
        <end position="146"/>
    </location>
</feature>
<comment type="caution">
    <text evidence="3">The sequence shown here is derived from an EMBL/GenBank/DDBJ whole genome shotgun (WGS) entry which is preliminary data.</text>
</comment>
<evidence type="ECO:0000313" key="3">
    <source>
        <dbReference type="EMBL" id="TPN86204.1"/>
    </source>
</evidence>
<evidence type="ECO:0000313" key="4">
    <source>
        <dbReference type="Proteomes" id="UP000315540"/>
    </source>
</evidence>
<dbReference type="Pfam" id="PF13699">
    <property type="entry name" value="eCIS_core"/>
    <property type="match status" value="1"/>
</dbReference>
<evidence type="ECO:0000259" key="2">
    <source>
        <dbReference type="Pfam" id="PF13699"/>
    </source>
</evidence>
<dbReference type="OrthoDB" id="292792at2"/>
<reference evidence="3 4" key="1">
    <citation type="submission" date="2019-06" db="EMBL/GenBank/DDBJ databases">
        <authorList>
            <person name="Meng X."/>
        </authorList>
    </citation>
    <scope>NUCLEOTIDE SEQUENCE [LARGE SCALE GENOMIC DNA]</scope>
    <source>
        <strain evidence="3 4">M625</strain>
    </source>
</reference>
<proteinExistence type="predicted"/>
<dbReference type="Proteomes" id="UP000315540">
    <property type="component" value="Unassembled WGS sequence"/>
</dbReference>
<protein>
    <submittedName>
        <fullName evidence="3">DUF4157 domain-containing protein</fullName>
    </submittedName>
</protein>
<organism evidence="3 4">
    <name type="scientific">Aquimarina algicola</name>
    <dbReference type="NCBI Taxonomy" id="2589995"/>
    <lineage>
        <taxon>Bacteria</taxon>
        <taxon>Pseudomonadati</taxon>
        <taxon>Bacteroidota</taxon>
        <taxon>Flavobacteriia</taxon>
        <taxon>Flavobacteriales</taxon>
        <taxon>Flavobacteriaceae</taxon>
        <taxon>Aquimarina</taxon>
    </lineage>
</organism>
<feature type="region of interest" description="Disordered" evidence="1">
    <location>
        <begin position="58"/>
        <end position="85"/>
    </location>
</feature>
<dbReference type="InterPro" id="IPR025295">
    <property type="entry name" value="eCIS_core_dom"/>
</dbReference>
<feature type="region of interest" description="Disordered" evidence="1">
    <location>
        <begin position="1"/>
        <end position="21"/>
    </location>
</feature>
<gene>
    <name evidence="3" type="ORF">FHK87_13115</name>
</gene>
<sequence length="502" mass="55482">MFTLYKQHKDENRLPNHKPVGQALQFKDNRAHNDRVTETNHAIEQSERTTLQKAKIDTLYSSPLQKKEADDTNKSKNETGLPDQLKTGIESLSGVDISDTRVHYNSDKPAQLQAHAYAQGNEIHIAPGQEKHLPHEAWHVVQQKQGRVQPTMQMKGKVNINDDDSLEKEADIMGAKALSHTVVTQTKKNTTASTSSSYVIQKKTKKLDVKGAGEVDCYWEPGGSMDKLKIDNLKPSTDFLVGKPKEFFENAIIADVDVSPDKTKILVFPKNTKHGIFRLQPALGRGNDNASIQNPASWVFFGQETKVGVYGFREDVAYSHKYMNGIEGLTTVKAIADKIYDNMLGKLEYIPVGSSVDGIIKGDTKGMCHAVNSAMGILIQAGLASRDKSAVIKNHTHETPFLTPDRQSNSIIKGAKTNIIKYNDANYNGHRIKFDNHQWISVAGKVYDLVAGIKNGAASAIDKNLEIVEPDKKFKWGSKTLTKVQNGGTAPWGSGYAMADEE</sequence>
<name>A0A504J6P9_9FLAO</name>
<feature type="compositionally biased region" description="Basic and acidic residues" evidence="1">
    <location>
        <begin position="65"/>
        <end position="77"/>
    </location>
</feature>
<dbReference type="AlphaFoldDB" id="A0A504J6P9"/>
<evidence type="ECO:0000256" key="1">
    <source>
        <dbReference type="SAM" id="MobiDB-lite"/>
    </source>
</evidence>
<accession>A0A504J6P9</accession>
<keyword evidence="4" id="KW-1185">Reference proteome</keyword>
<dbReference type="EMBL" id="VFWZ01000003">
    <property type="protein sequence ID" value="TPN86204.1"/>
    <property type="molecule type" value="Genomic_DNA"/>
</dbReference>